<dbReference type="Pfam" id="PF05016">
    <property type="entry name" value="ParE_toxin"/>
    <property type="match status" value="1"/>
</dbReference>
<dbReference type="InterPro" id="IPR035093">
    <property type="entry name" value="RelE/ParE_toxin_dom_sf"/>
</dbReference>
<keyword evidence="2" id="KW-1277">Toxin-antitoxin system</keyword>
<dbReference type="AlphaFoldDB" id="A0A6A8A2N6"/>
<protein>
    <submittedName>
        <fullName evidence="3">Type II toxin-antitoxin system RelE/ParE family toxin</fullName>
    </submittedName>
</protein>
<comment type="similarity">
    <text evidence="1">Belongs to the RelE toxin family.</text>
</comment>
<evidence type="ECO:0000256" key="2">
    <source>
        <dbReference type="ARBA" id="ARBA00022649"/>
    </source>
</evidence>
<dbReference type="InterPro" id="IPR007712">
    <property type="entry name" value="RelE/ParE_toxin"/>
</dbReference>
<evidence type="ECO:0000313" key="3">
    <source>
        <dbReference type="EMBL" id="MQY45345.1"/>
    </source>
</evidence>
<dbReference type="RefSeq" id="WP_153352880.1">
    <property type="nucleotide sequence ID" value="NZ_WIXI01000030.1"/>
</dbReference>
<name>A0A6A8A2N6_9HYPH</name>
<accession>A0A6A8A2N6</accession>
<dbReference type="InterPro" id="IPR051803">
    <property type="entry name" value="TA_system_RelE-like_toxin"/>
</dbReference>
<comment type="caution">
    <text evidence="3">The sequence shown here is derived from an EMBL/GenBank/DDBJ whole genome shotgun (WGS) entry which is preliminary data.</text>
</comment>
<sequence>MPHRLRPSARKDISDILAYIAVRNPDAARAWRNAMFHILDLLGANPHLGVAHDEVREGLRMFPTENYIVLYRADRVGILVLRVIHAARDWQTVSK</sequence>
<dbReference type="Gene3D" id="3.30.2310.20">
    <property type="entry name" value="RelE-like"/>
    <property type="match status" value="1"/>
</dbReference>
<keyword evidence="4" id="KW-1185">Reference proteome</keyword>
<proteinExistence type="inferred from homology"/>
<evidence type="ECO:0000313" key="4">
    <source>
        <dbReference type="Proteomes" id="UP000435138"/>
    </source>
</evidence>
<gene>
    <name evidence="3" type="ORF">GAO09_04605</name>
</gene>
<dbReference type="Proteomes" id="UP000435138">
    <property type="component" value="Unassembled WGS sequence"/>
</dbReference>
<evidence type="ECO:0000256" key="1">
    <source>
        <dbReference type="ARBA" id="ARBA00006226"/>
    </source>
</evidence>
<dbReference type="PANTHER" id="PTHR33755">
    <property type="entry name" value="TOXIN PARE1-RELATED"/>
    <property type="match status" value="1"/>
</dbReference>
<reference evidence="3 4" key="1">
    <citation type="submission" date="2019-11" db="EMBL/GenBank/DDBJ databases">
        <title>Genome analysis of Rhizobacterium cereale a novel genus and species isolated from maize roots in North Spain.</title>
        <authorList>
            <person name="Menendez E."/>
            <person name="Flores-Felix J.D."/>
            <person name="Ramirez-Bahena M.-H."/>
            <person name="Igual J.M."/>
            <person name="Garcia-Fraile P."/>
            <person name="Peix A."/>
            <person name="Velazquez E."/>
        </authorList>
    </citation>
    <scope>NUCLEOTIDE SEQUENCE [LARGE SCALE GENOMIC DNA]</scope>
    <source>
        <strain evidence="3 4">RZME27</strain>
    </source>
</reference>
<organism evidence="3 4">
    <name type="scientific">Endobacterium cereale</name>
    <dbReference type="NCBI Taxonomy" id="2663029"/>
    <lineage>
        <taxon>Bacteria</taxon>
        <taxon>Pseudomonadati</taxon>
        <taxon>Pseudomonadota</taxon>
        <taxon>Alphaproteobacteria</taxon>
        <taxon>Hyphomicrobiales</taxon>
        <taxon>Rhizobiaceae</taxon>
        <taxon>Endobacterium</taxon>
    </lineage>
</organism>
<dbReference type="EMBL" id="WIXI01000030">
    <property type="protein sequence ID" value="MQY45345.1"/>
    <property type="molecule type" value="Genomic_DNA"/>
</dbReference>